<feature type="domain" description="TonB-dependent receptor plug" evidence="14">
    <location>
        <begin position="39"/>
        <end position="147"/>
    </location>
</feature>
<dbReference type="InterPro" id="IPR036942">
    <property type="entry name" value="Beta-barrel_TonB_sf"/>
</dbReference>
<dbReference type="PROSITE" id="PS52016">
    <property type="entry name" value="TONB_DEPENDENT_REC_3"/>
    <property type="match status" value="1"/>
</dbReference>
<dbReference type="Gene3D" id="2.170.130.10">
    <property type="entry name" value="TonB-dependent receptor, plug domain"/>
    <property type="match status" value="1"/>
</dbReference>
<keyword evidence="5 12" id="KW-0732">Signal</keyword>
<evidence type="ECO:0000256" key="11">
    <source>
        <dbReference type="RuleBase" id="RU003357"/>
    </source>
</evidence>
<dbReference type="InterPro" id="IPR012910">
    <property type="entry name" value="Plug_dom"/>
</dbReference>
<keyword evidence="6" id="KW-0406">Ion transport</keyword>
<comment type="subcellular location">
    <subcellularLocation>
        <location evidence="1 10">Cell outer membrane</location>
        <topology evidence="1 10">Multi-pass membrane protein</topology>
    </subcellularLocation>
</comment>
<evidence type="ECO:0000256" key="2">
    <source>
        <dbReference type="ARBA" id="ARBA00022448"/>
    </source>
</evidence>
<evidence type="ECO:0000256" key="7">
    <source>
        <dbReference type="ARBA" id="ARBA00023077"/>
    </source>
</evidence>
<comment type="caution">
    <text evidence="15">The sequence shown here is derived from an EMBL/GenBank/DDBJ whole genome shotgun (WGS) entry which is preliminary data.</text>
</comment>
<keyword evidence="3 10" id="KW-1134">Transmembrane beta strand</keyword>
<dbReference type="Proteomes" id="UP001595604">
    <property type="component" value="Unassembled WGS sequence"/>
</dbReference>
<dbReference type="Gene3D" id="2.40.170.20">
    <property type="entry name" value="TonB-dependent receptor, beta-barrel domain"/>
    <property type="match status" value="1"/>
</dbReference>
<feature type="chain" id="PRO_5046791224" evidence="12">
    <location>
        <begin position="21"/>
        <end position="606"/>
    </location>
</feature>
<evidence type="ECO:0000256" key="3">
    <source>
        <dbReference type="ARBA" id="ARBA00022452"/>
    </source>
</evidence>
<dbReference type="Pfam" id="PF00593">
    <property type="entry name" value="TonB_dep_Rec_b-barrel"/>
    <property type="match status" value="1"/>
</dbReference>
<keyword evidence="7 11" id="KW-0798">TonB box</keyword>
<evidence type="ECO:0000313" key="15">
    <source>
        <dbReference type="EMBL" id="MFC3173550.1"/>
    </source>
</evidence>
<evidence type="ECO:0000256" key="8">
    <source>
        <dbReference type="ARBA" id="ARBA00023136"/>
    </source>
</evidence>
<dbReference type="InterPro" id="IPR039426">
    <property type="entry name" value="TonB-dep_rcpt-like"/>
</dbReference>
<dbReference type="CDD" id="cd01347">
    <property type="entry name" value="ligand_gated_channel"/>
    <property type="match status" value="1"/>
</dbReference>
<dbReference type="InterPro" id="IPR000531">
    <property type="entry name" value="Beta-barrel_TonB"/>
</dbReference>
<keyword evidence="9 10" id="KW-0998">Cell outer membrane</keyword>
<evidence type="ECO:0000259" key="14">
    <source>
        <dbReference type="Pfam" id="PF07715"/>
    </source>
</evidence>
<keyword evidence="8 10" id="KW-0472">Membrane</keyword>
<dbReference type="PANTHER" id="PTHR30069">
    <property type="entry name" value="TONB-DEPENDENT OUTER MEMBRANE RECEPTOR"/>
    <property type="match status" value="1"/>
</dbReference>
<gene>
    <name evidence="15" type="ORF">ACFOD9_04725</name>
</gene>
<dbReference type="RefSeq" id="WP_379508932.1">
    <property type="nucleotide sequence ID" value="NZ_JBHRTQ010000004.1"/>
</dbReference>
<feature type="signal peptide" evidence="12">
    <location>
        <begin position="1"/>
        <end position="20"/>
    </location>
</feature>
<evidence type="ECO:0000256" key="10">
    <source>
        <dbReference type="PROSITE-ProRule" id="PRU01360"/>
    </source>
</evidence>
<keyword evidence="15" id="KW-0675">Receptor</keyword>
<sequence>MKTLLFLSAATLGLASPAFAADAASGDIVVTATRIAAPLSEVGQSVSVVTRAEIEQWQATQAVDVLARLPGIAVAASGGFGQPTSVFVRGADNAQSLVLIDGVRINDPADVGGGFDFGSLAVGQFDRIEVVRGSQSVLWGSRAIGGVINLITRQPTADWQGRAQAEYGWRNRKQLGASVSGMVGPVGLTAGGTWLKGDGFSAFSEARGATERDGFESVSGNLKAVVDLGGGLSADAGTFYSRATYGYDGFAKDALNFGAKRDVTGFANLRWTALDDRLTARLGYGLTDSHRVSDDAVYGPYITDGRNERVEGQVAFTPVKALTVLLGGETEYSRFKDNFGSAASTRIGSAFASATLRPLPGLTLNGGVRHDHHRDFGNRDTVSANGAWEVAGETGPVLRASYGEGFKAPSLYQLYTNTGFTALRPETAHGWDASVEQPFAAGHGRISLGWFDRRTQNLIDYDFATFTYYNVGKVRAKGVELAMQVTDWQGFDVNLSYTWSEARNQITGKQLARRPDHTFAASLDYHWAFGLVTGIDLNHAGERYDNTANTQLVPDYMTLALRASYPLTARVELFGRVENALDSTYEVVRTYGTPGRSAYAGVKARF</sequence>
<protein>
    <submittedName>
        <fullName evidence="15">TonB-dependent receptor plug domain-containing protein</fullName>
    </submittedName>
</protein>
<reference evidence="16" key="1">
    <citation type="journal article" date="2019" name="Int. J. Syst. Evol. Microbiol.">
        <title>The Global Catalogue of Microorganisms (GCM) 10K type strain sequencing project: providing services to taxonomists for standard genome sequencing and annotation.</title>
        <authorList>
            <consortium name="The Broad Institute Genomics Platform"/>
            <consortium name="The Broad Institute Genome Sequencing Center for Infectious Disease"/>
            <person name="Wu L."/>
            <person name="Ma J."/>
        </authorList>
    </citation>
    <scope>NUCLEOTIDE SEQUENCE [LARGE SCALE GENOMIC DNA]</scope>
    <source>
        <strain evidence="16">KCTC 42984</strain>
    </source>
</reference>
<evidence type="ECO:0000256" key="1">
    <source>
        <dbReference type="ARBA" id="ARBA00004571"/>
    </source>
</evidence>
<evidence type="ECO:0000256" key="6">
    <source>
        <dbReference type="ARBA" id="ARBA00023065"/>
    </source>
</evidence>
<evidence type="ECO:0000256" key="12">
    <source>
        <dbReference type="SAM" id="SignalP"/>
    </source>
</evidence>
<keyword evidence="2 10" id="KW-0813">Transport</keyword>
<evidence type="ECO:0000313" key="16">
    <source>
        <dbReference type="Proteomes" id="UP001595604"/>
    </source>
</evidence>
<evidence type="ECO:0000256" key="5">
    <source>
        <dbReference type="ARBA" id="ARBA00022729"/>
    </source>
</evidence>
<evidence type="ECO:0000256" key="4">
    <source>
        <dbReference type="ARBA" id="ARBA00022692"/>
    </source>
</evidence>
<evidence type="ECO:0000256" key="9">
    <source>
        <dbReference type="ARBA" id="ARBA00023237"/>
    </source>
</evidence>
<comment type="similarity">
    <text evidence="10 11">Belongs to the TonB-dependent receptor family.</text>
</comment>
<dbReference type="SUPFAM" id="SSF56935">
    <property type="entry name" value="Porins"/>
    <property type="match status" value="1"/>
</dbReference>
<dbReference type="PANTHER" id="PTHR30069:SF53">
    <property type="entry name" value="COLICIN I RECEPTOR-RELATED"/>
    <property type="match status" value="1"/>
</dbReference>
<accession>A0ABV7ILK8</accession>
<proteinExistence type="inferred from homology"/>
<keyword evidence="4 10" id="KW-0812">Transmembrane</keyword>
<keyword evidence="16" id="KW-1185">Reference proteome</keyword>
<dbReference type="Pfam" id="PF07715">
    <property type="entry name" value="Plug"/>
    <property type="match status" value="1"/>
</dbReference>
<organism evidence="15 16">
    <name type="scientific">Novosphingobium bradum</name>
    <dbReference type="NCBI Taxonomy" id="1737444"/>
    <lineage>
        <taxon>Bacteria</taxon>
        <taxon>Pseudomonadati</taxon>
        <taxon>Pseudomonadota</taxon>
        <taxon>Alphaproteobacteria</taxon>
        <taxon>Sphingomonadales</taxon>
        <taxon>Sphingomonadaceae</taxon>
        <taxon>Novosphingobium</taxon>
    </lineage>
</organism>
<dbReference type="InterPro" id="IPR037066">
    <property type="entry name" value="Plug_dom_sf"/>
</dbReference>
<evidence type="ECO:0000259" key="13">
    <source>
        <dbReference type="Pfam" id="PF00593"/>
    </source>
</evidence>
<dbReference type="EMBL" id="JBHRTQ010000004">
    <property type="protein sequence ID" value="MFC3173550.1"/>
    <property type="molecule type" value="Genomic_DNA"/>
</dbReference>
<name>A0ABV7ILK8_9SPHN</name>
<feature type="domain" description="TonB-dependent receptor-like beta-barrel" evidence="13">
    <location>
        <begin position="224"/>
        <end position="579"/>
    </location>
</feature>